<proteinExistence type="predicted"/>
<evidence type="ECO:0000313" key="3">
    <source>
        <dbReference type="Proteomes" id="UP001209229"/>
    </source>
</evidence>
<dbReference type="Gene3D" id="2.60.120.260">
    <property type="entry name" value="Galactose-binding domain-like"/>
    <property type="match status" value="1"/>
</dbReference>
<dbReference type="Gene3D" id="2.60.420.10">
    <property type="entry name" value="Maltose phosphorylase, domain 3"/>
    <property type="match status" value="1"/>
</dbReference>
<dbReference type="GO" id="GO:0005975">
    <property type="term" value="P:carbohydrate metabolic process"/>
    <property type="evidence" value="ECO:0007669"/>
    <property type="project" value="InterPro"/>
</dbReference>
<accession>A0AAE3M9F0</accession>
<dbReference type="SUPFAM" id="SSF49785">
    <property type="entry name" value="Galactose-binding domain-like"/>
    <property type="match status" value="1"/>
</dbReference>
<sequence length="886" mass="100425">MKHIKKIIGLACIGTTLTCCQQKNNTLYESEQFTVYNDGVLQGNNKAVVQSPEDIISTYQSLVHENYSRLITFKFSINEKDNEKVSGADHWIIVGNEHESPVIEFGSDNPSQPTDPGTKLPANYEYTFRLDMNPVLKQFEEKGYYEAFDGSRVAKEDFKGVYIAGGSAPLSWDFSNLEENGLALKDEDGDGIYELTVVLNPFNPRSAETKEWKLTTDISAKPSYKSEQPIVDALFNLSLEEALMNIEADSTLRTGAKWGGVWTRDVSYSTLLAFAYHEPQVAKISLLKKVKRNRIIQDTGSGGAWPVSSDRTTWALGAWEIYKVTGDQDWLKTAYEVIKNTLDDDYKTIRDKETGMYRGESSFLDWREQTYPKWMSNMDIYVSENLGTNVVHYQAHKILVEMAKLLCEPYKEYEKRADEIKEGINNHLWMKDKGYYAQYLYGRTSMLVSPRFEALGEALSVLFDVADTEKAKSIISKSPVTPYGTTCIYPQIPNIPPYHNNGIWPFVQSYWNLAAAKTGNEEVLKHGLAAIYRAGGLFLTNYENFVAQNGDYIGTEINSDRMLWSMAGNLAMVHRVFIGMNFTVDGIQFTPVIPEVYGGVRTLSHFKYRDAILNIKVDGYGNKIESFMLDNEILENAFVPATLKGEHSILIKMANHTFEKSGINLVENRFSTTNPQVELSDSLIKWKALEGAEKYNVYRNGELLKSGDFLSMKISDNVFAEYAVTAINSYGDESFSSEPIKVVPQKVVLETEQYYPKLNLPYTNYNGQGFIKTSTSENVKLNFNFTIEEEGEYIIDCRYANGTGPWNTDNNCCIRSLYANGAYDGVLVMPQRGTDEWSDWGYSNVVKVNLHKGKNDLSIVLEEWNTNMDGEINEALIDQIRIIKYR</sequence>
<keyword evidence="3" id="KW-1185">Reference proteome</keyword>
<dbReference type="SUPFAM" id="SSF48208">
    <property type="entry name" value="Six-hairpin glycosidases"/>
    <property type="match status" value="1"/>
</dbReference>
<evidence type="ECO:0000259" key="1">
    <source>
        <dbReference type="Pfam" id="PF17389"/>
    </source>
</evidence>
<evidence type="ECO:0000313" key="2">
    <source>
        <dbReference type="EMBL" id="MCW3789275.1"/>
    </source>
</evidence>
<organism evidence="2 3">
    <name type="scientific">Plebeiibacterium sediminum</name>
    <dbReference type="NCBI Taxonomy" id="2992112"/>
    <lineage>
        <taxon>Bacteria</taxon>
        <taxon>Pseudomonadati</taxon>
        <taxon>Bacteroidota</taxon>
        <taxon>Bacteroidia</taxon>
        <taxon>Marinilabiliales</taxon>
        <taxon>Marinilabiliaceae</taxon>
        <taxon>Plebeiibacterium</taxon>
    </lineage>
</organism>
<dbReference type="AlphaFoldDB" id="A0AAE3M9F0"/>
<dbReference type="Proteomes" id="UP001209229">
    <property type="component" value="Unassembled WGS sequence"/>
</dbReference>
<dbReference type="Pfam" id="PF17389">
    <property type="entry name" value="Bac_rhamnosid6H"/>
    <property type="match status" value="1"/>
</dbReference>
<dbReference type="RefSeq" id="WP_301192830.1">
    <property type="nucleotide sequence ID" value="NZ_JAPDPJ010000094.1"/>
</dbReference>
<name>A0AAE3M9F0_9BACT</name>
<protein>
    <recommendedName>
        <fullName evidence="1">Alpha-L-rhamnosidase six-hairpin glycosidase domain-containing protein</fullName>
    </recommendedName>
</protein>
<gene>
    <name evidence="2" type="ORF">OM075_22615</name>
</gene>
<dbReference type="InterPro" id="IPR012341">
    <property type="entry name" value="6hp_glycosidase-like_sf"/>
</dbReference>
<reference evidence="2" key="1">
    <citation type="submission" date="2022-10" db="EMBL/GenBank/DDBJ databases">
        <authorList>
            <person name="Yu W.X."/>
        </authorList>
    </citation>
    <scope>NUCLEOTIDE SEQUENCE</scope>
    <source>
        <strain evidence="2">AAT</strain>
    </source>
</reference>
<comment type="caution">
    <text evidence="2">The sequence shown here is derived from an EMBL/GenBank/DDBJ whole genome shotgun (WGS) entry which is preliminary data.</text>
</comment>
<dbReference type="InterPro" id="IPR008979">
    <property type="entry name" value="Galactose-bd-like_sf"/>
</dbReference>
<feature type="domain" description="Alpha-L-rhamnosidase six-hairpin glycosidase" evidence="1">
    <location>
        <begin position="312"/>
        <end position="438"/>
    </location>
</feature>
<dbReference type="Gene3D" id="1.50.10.10">
    <property type="match status" value="1"/>
</dbReference>
<dbReference type="EMBL" id="JAPDPJ010000094">
    <property type="protein sequence ID" value="MCW3789275.1"/>
    <property type="molecule type" value="Genomic_DNA"/>
</dbReference>
<dbReference type="InterPro" id="IPR035396">
    <property type="entry name" value="Bac_rhamnosid6H"/>
</dbReference>
<dbReference type="InterPro" id="IPR008928">
    <property type="entry name" value="6-hairpin_glycosidase_sf"/>
</dbReference>